<dbReference type="Pfam" id="PF05121">
    <property type="entry name" value="GvpK"/>
    <property type="match status" value="1"/>
</dbReference>
<keyword evidence="1" id="KW-0304">Gas vesicle</keyword>
<dbReference type="EMBL" id="POTW01000020">
    <property type="protein sequence ID" value="PZF83901.1"/>
    <property type="molecule type" value="Genomic_DNA"/>
</dbReference>
<evidence type="ECO:0000256" key="1">
    <source>
        <dbReference type="ARBA" id="ARBA00022987"/>
    </source>
</evidence>
<comment type="subcellular location">
    <subcellularLocation>
        <location evidence="2">Gas vesicle</location>
    </subcellularLocation>
</comment>
<accession>A0A2W2B8Q8</accession>
<comment type="caution">
    <text evidence="4">The sequence shown here is derived from an EMBL/GenBank/DDBJ whole genome shotgun (WGS) entry which is preliminary data.</text>
</comment>
<reference evidence="4 5" key="1">
    <citation type="submission" date="2018-01" db="EMBL/GenBank/DDBJ databases">
        <title>Draft genome sequence of Jiangella sp. GTF31.</title>
        <authorList>
            <person name="Sahin N."/>
            <person name="Ay H."/>
            <person name="Saygin H."/>
        </authorList>
    </citation>
    <scope>NUCLEOTIDE SEQUENCE [LARGE SCALE GENOMIC DNA]</scope>
    <source>
        <strain evidence="4 5">GTF31</strain>
    </source>
</reference>
<sequence length="98" mass="10651">MTAPVHALPARIDADADSVERDLFKLVLTVIELIRQLMERQALRRVDEGDLSDAQVEALGQALLRLDTAMAELRGRYGLTVRDLDIDLGPLGSLLGGG</sequence>
<evidence type="ECO:0000256" key="3">
    <source>
        <dbReference type="ARBA" id="ARBA00035659"/>
    </source>
</evidence>
<evidence type="ECO:0000256" key="2">
    <source>
        <dbReference type="ARBA" id="ARBA00035108"/>
    </source>
</evidence>
<proteinExistence type="inferred from homology"/>
<keyword evidence="5" id="KW-1185">Reference proteome</keyword>
<dbReference type="InterPro" id="IPR007805">
    <property type="entry name" value="GvpK"/>
</dbReference>
<dbReference type="GO" id="GO:0031411">
    <property type="term" value="C:gas vesicle"/>
    <property type="evidence" value="ECO:0007669"/>
    <property type="project" value="UniProtKB-SubCell"/>
</dbReference>
<dbReference type="RefSeq" id="WP_111254630.1">
    <property type="nucleotide sequence ID" value="NZ_POTW01000020.1"/>
</dbReference>
<dbReference type="PANTHER" id="PTHR40137:SF2">
    <property type="entry name" value="PROTEIN GVPK 1"/>
    <property type="match status" value="1"/>
</dbReference>
<name>A0A2W2B8Q8_9ACTN</name>
<comment type="similarity">
    <text evidence="3">Belongs to the gas vesicle GvpK family.</text>
</comment>
<organism evidence="4 5">
    <name type="scientific">Jiangella anatolica</name>
    <dbReference type="NCBI Taxonomy" id="2670374"/>
    <lineage>
        <taxon>Bacteria</taxon>
        <taxon>Bacillati</taxon>
        <taxon>Actinomycetota</taxon>
        <taxon>Actinomycetes</taxon>
        <taxon>Jiangellales</taxon>
        <taxon>Jiangellaceae</taxon>
        <taxon>Jiangella</taxon>
    </lineage>
</organism>
<dbReference type="PANTHER" id="PTHR40137">
    <property type="entry name" value="PROTEIN GVPK 1"/>
    <property type="match status" value="1"/>
</dbReference>
<gene>
    <name evidence="4" type="ORF">C1I92_10575</name>
</gene>
<evidence type="ECO:0000313" key="5">
    <source>
        <dbReference type="Proteomes" id="UP000248764"/>
    </source>
</evidence>
<protein>
    <submittedName>
        <fullName evidence="4">Gas vesicle protein K</fullName>
    </submittedName>
</protein>
<dbReference type="GO" id="GO:0031412">
    <property type="term" value="P:gas vesicle organization"/>
    <property type="evidence" value="ECO:0007669"/>
    <property type="project" value="InterPro"/>
</dbReference>
<dbReference type="AlphaFoldDB" id="A0A2W2B8Q8"/>
<evidence type="ECO:0000313" key="4">
    <source>
        <dbReference type="EMBL" id="PZF83901.1"/>
    </source>
</evidence>
<dbReference type="Proteomes" id="UP000248764">
    <property type="component" value="Unassembled WGS sequence"/>
</dbReference>